<gene>
    <name evidence="3" type="ORF">GOACH_03_00800</name>
</gene>
<feature type="domain" description="Saccharopine dehydrogenase NADP binding" evidence="2">
    <location>
        <begin position="35"/>
        <end position="160"/>
    </location>
</feature>
<dbReference type="InterPro" id="IPR036291">
    <property type="entry name" value="NAD(P)-bd_dom_sf"/>
</dbReference>
<feature type="compositionally biased region" description="Low complexity" evidence="1">
    <location>
        <begin position="1"/>
        <end position="27"/>
    </location>
</feature>
<protein>
    <recommendedName>
        <fullName evidence="2">Saccharopine dehydrogenase NADP binding domain-containing protein</fullName>
    </recommendedName>
</protein>
<dbReference type="AlphaFoldDB" id="L7KEN6"/>
<dbReference type="PANTHER" id="PTHR12286">
    <property type="entry name" value="SACCHAROPINE DEHYDROGENASE-LIKE OXIDOREDUCTASE"/>
    <property type="match status" value="1"/>
</dbReference>
<evidence type="ECO:0000259" key="2">
    <source>
        <dbReference type="Pfam" id="PF03435"/>
    </source>
</evidence>
<feature type="region of interest" description="Disordered" evidence="1">
    <location>
        <begin position="1"/>
        <end position="31"/>
    </location>
</feature>
<dbReference type="OrthoDB" id="4369409at2"/>
<dbReference type="SUPFAM" id="SSF51735">
    <property type="entry name" value="NAD(P)-binding Rossmann-fold domains"/>
    <property type="match status" value="1"/>
</dbReference>
<keyword evidence="4" id="KW-1185">Reference proteome</keyword>
<dbReference type="PANTHER" id="PTHR12286:SF5">
    <property type="entry name" value="SACCHAROPINE DEHYDROGENASE-LIKE OXIDOREDUCTASE"/>
    <property type="match status" value="1"/>
</dbReference>
<sequence length="443" mass="46539">MTGESQPETPTPQSTPTAPKSAPTAPDDSPREFDVVVFGATGFVGELTARYLAEHAPAGTRVALAGRSETKLADTRRRLPAAAHEWPLIVADSSSPASLDAMVARTRVVCTTVGPYLRYGEALVVAAATAGTDYVDLTGEVPFVHYSIQKAHEVAESTGARIVHSCGFDSVPSDLATYELYRGVTDADAGEMTDTTMVVAAMRGGVSGGTIDSMRVIAEQAKDSSVRRLLLNPQALSGTPSQTPRAELSSEPSDIGIINARKVDPSLRGTLAPFFMASHNTRIVRRSNALLDGAYGSDFHYAETMAVGGVPAVSTVVAGAVGIGYGAFLGAMSFAPTRAVLDRVLPKPGSGPSEKSQEKGYFAVRTYTRTTTGRRFRSTFSMKGDPGYKATAVMLGESALTLAVNRSQLPSRAGVLTPAVAMGDALIDRLRTAGATIEVTELY</sequence>
<dbReference type="Gene3D" id="3.40.50.720">
    <property type="entry name" value="NAD(P)-binding Rossmann-like Domain"/>
    <property type="match status" value="1"/>
</dbReference>
<dbReference type="Pfam" id="PF03435">
    <property type="entry name" value="Sacchrp_dh_NADP"/>
    <property type="match status" value="1"/>
</dbReference>
<reference evidence="3 4" key="1">
    <citation type="submission" date="2012-12" db="EMBL/GenBank/DDBJ databases">
        <title>Whole genome shotgun sequence of Gordonia aichiensis NBRC 108223.</title>
        <authorList>
            <person name="Isaki-Nakamura S."/>
            <person name="Hosoyama A."/>
            <person name="Tsuchikane K."/>
            <person name="Ando Y."/>
            <person name="Baba S."/>
            <person name="Ohji S."/>
            <person name="Hamada M."/>
            <person name="Tamura T."/>
            <person name="Yamazoe A."/>
            <person name="Yamazaki S."/>
            <person name="Fujita N."/>
        </authorList>
    </citation>
    <scope>NUCLEOTIDE SEQUENCE [LARGE SCALE GENOMIC DNA]</scope>
    <source>
        <strain evidence="3 4">NBRC 108223</strain>
    </source>
</reference>
<dbReference type="STRING" id="1220583.GOACH_03_00800"/>
<dbReference type="InterPro" id="IPR051276">
    <property type="entry name" value="Saccharopine_DH-like_oxidrdct"/>
</dbReference>
<dbReference type="eggNOG" id="COG3268">
    <property type="taxonomic scope" value="Bacteria"/>
</dbReference>
<dbReference type="EMBL" id="BANR01000003">
    <property type="protein sequence ID" value="GAC47064.1"/>
    <property type="molecule type" value="Genomic_DNA"/>
</dbReference>
<organism evidence="3 4">
    <name type="scientific">Gordonia aichiensis NBRC 108223</name>
    <dbReference type="NCBI Taxonomy" id="1220583"/>
    <lineage>
        <taxon>Bacteria</taxon>
        <taxon>Bacillati</taxon>
        <taxon>Actinomycetota</taxon>
        <taxon>Actinomycetes</taxon>
        <taxon>Mycobacteriales</taxon>
        <taxon>Gordoniaceae</taxon>
        <taxon>Gordonia</taxon>
    </lineage>
</organism>
<dbReference type="InterPro" id="IPR005097">
    <property type="entry name" value="Sacchrp_dh_NADP-bd"/>
</dbReference>
<dbReference type="RefSeq" id="WP_005169611.1">
    <property type="nucleotide sequence ID" value="NZ_BANR01000003.1"/>
</dbReference>
<dbReference type="GO" id="GO:0005886">
    <property type="term" value="C:plasma membrane"/>
    <property type="evidence" value="ECO:0007669"/>
    <property type="project" value="TreeGrafter"/>
</dbReference>
<dbReference type="GO" id="GO:0009247">
    <property type="term" value="P:glycolipid biosynthetic process"/>
    <property type="evidence" value="ECO:0007669"/>
    <property type="project" value="TreeGrafter"/>
</dbReference>
<evidence type="ECO:0000313" key="3">
    <source>
        <dbReference type="EMBL" id="GAC47064.1"/>
    </source>
</evidence>
<evidence type="ECO:0000313" key="4">
    <source>
        <dbReference type="Proteomes" id="UP000010988"/>
    </source>
</evidence>
<name>L7KEN6_9ACTN</name>
<comment type="caution">
    <text evidence="3">The sequence shown here is derived from an EMBL/GenBank/DDBJ whole genome shotgun (WGS) entry which is preliminary data.</text>
</comment>
<dbReference type="Proteomes" id="UP000010988">
    <property type="component" value="Unassembled WGS sequence"/>
</dbReference>
<accession>L7KEN6</accession>
<evidence type="ECO:0000256" key="1">
    <source>
        <dbReference type="SAM" id="MobiDB-lite"/>
    </source>
</evidence>
<proteinExistence type="predicted"/>